<dbReference type="EMBL" id="JXRR01000013">
    <property type="protein sequence ID" value="KIL48415.1"/>
    <property type="molecule type" value="Genomic_DNA"/>
</dbReference>
<sequence length="40" mass="4654">MGFDDNEENVVAQLLDNKEGWVYMLTYLKDYLESGVNLRA</sequence>
<keyword evidence="2" id="KW-1185">Reference proteome</keyword>
<dbReference type="Gene3D" id="3.30.530.20">
    <property type="match status" value="1"/>
</dbReference>
<comment type="caution">
    <text evidence="1">The sequence shown here is derived from an EMBL/GenBank/DDBJ whole genome shotgun (WGS) entry which is preliminary data.</text>
</comment>
<proteinExistence type="predicted"/>
<evidence type="ECO:0000313" key="2">
    <source>
        <dbReference type="Proteomes" id="UP000031972"/>
    </source>
</evidence>
<name>A0A0C2RDS2_9BACL</name>
<dbReference type="InterPro" id="IPR023393">
    <property type="entry name" value="START-like_dom_sf"/>
</dbReference>
<protein>
    <submittedName>
        <fullName evidence="1">Uncharacterized protein</fullName>
    </submittedName>
</protein>
<dbReference type="AlphaFoldDB" id="A0A0C2RDS2"/>
<gene>
    <name evidence="1" type="ORF">KR50_14510</name>
</gene>
<dbReference type="Proteomes" id="UP000031972">
    <property type="component" value="Unassembled WGS sequence"/>
</dbReference>
<organism evidence="1 2">
    <name type="scientific">Jeotgalibacillus campisalis</name>
    <dbReference type="NCBI Taxonomy" id="220754"/>
    <lineage>
        <taxon>Bacteria</taxon>
        <taxon>Bacillati</taxon>
        <taxon>Bacillota</taxon>
        <taxon>Bacilli</taxon>
        <taxon>Bacillales</taxon>
        <taxon>Caryophanaceae</taxon>
        <taxon>Jeotgalibacillus</taxon>
    </lineage>
</organism>
<reference evidence="1 2" key="1">
    <citation type="submission" date="2015-01" db="EMBL/GenBank/DDBJ databases">
        <title>Jeotgalibacillus campisalis genome sequencing.</title>
        <authorList>
            <person name="Goh K.M."/>
            <person name="Chan K.-G."/>
            <person name="Yaakop A.S."/>
            <person name="Ee R."/>
            <person name="Gan H.M."/>
            <person name="Chan C.S."/>
        </authorList>
    </citation>
    <scope>NUCLEOTIDE SEQUENCE [LARGE SCALE GENOMIC DNA]</scope>
    <source>
        <strain evidence="1 2">SF-57</strain>
    </source>
</reference>
<dbReference type="PATRIC" id="fig|220754.4.peg.1475"/>
<evidence type="ECO:0000313" key="1">
    <source>
        <dbReference type="EMBL" id="KIL48415.1"/>
    </source>
</evidence>
<accession>A0A0C2RDS2</accession>